<dbReference type="InParanoid" id="A0A251TRB3"/>
<dbReference type="AlphaFoldDB" id="A0A251TRB3"/>
<reference evidence="2" key="1">
    <citation type="journal article" date="2017" name="Nature">
        <title>The sunflower genome provides insights into oil metabolism, flowering and Asterid evolution.</title>
        <authorList>
            <person name="Badouin H."/>
            <person name="Gouzy J."/>
            <person name="Grassa C.J."/>
            <person name="Murat F."/>
            <person name="Staton S.E."/>
            <person name="Cottret L."/>
            <person name="Lelandais-Briere C."/>
            <person name="Owens G.L."/>
            <person name="Carrere S."/>
            <person name="Mayjonade B."/>
            <person name="Legrand L."/>
            <person name="Gill N."/>
            <person name="Kane N.C."/>
            <person name="Bowers J.E."/>
            <person name="Hubner S."/>
            <person name="Bellec A."/>
            <person name="Berard A."/>
            <person name="Berges H."/>
            <person name="Blanchet N."/>
            <person name="Boniface M.C."/>
            <person name="Brunel D."/>
            <person name="Catrice O."/>
            <person name="Chaidir N."/>
            <person name="Claudel C."/>
            <person name="Donnadieu C."/>
            <person name="Faraut T."/>
            <person name="Fievet G."/>
            <person name="Helmstetter N."/>
            <person name="King M."/>
            <person name="Knapp S.J."/>
            <person name="Lai Z."/>
            <person name="Le Paslier M.C."/>
            <person name="Lippi Y."/>
            <person name="Lorenzon L."/>
            <person name="Mandel J.R."/>
            <person name="Marage G."/>
            <person name="Marchand G."/>
            <person name="Marquand E."/>
            <person name="Bret-Mestries E."/>
            <person name="Morien E."/>
            <person name="Nambeesan S."/>
            <person name="Nguyen T."/>
            <person name="Pegot-Espagnet P."/>
            <person name="Pouilly N."/>
            <person name="Raftis F."/>
            <person name="Sallet E."/>
            <person name="Schiex T."/>
            <person name="Thomas J."/>
            <person name="Vandecasteele C."/>
            <person name="Vares D."/>
            <person name="Vear F."/>
            <person name="Vautrin S."/>
            <person name="Crespi M."/>
            <person name="Mangin B."/>
            <person name="Burke J.M."/>
            <person name="Salse J."/>
            <person name="Munos S."/>
            <person name="Vincourt P."/>
            <person name="Rieseberg L.H."/>
            <person name="Langlade N.B."/>
        </authorList>
    </citation>
    <scope>NUCLEOTIDE SEQUENCE [LARGE SCALE GENOMIC DNA]</scope>
    <source>
        <strain evidence="2">cv. SF193</strain>
    </source>
</reference>
<protein>
    <submittedName>
        <fullName evidence="1">Uncharacterized protein</fullName>
    </submittedName>
</protein>
<gene>
    <name evidence="1" type="ORF">HannXRQ_Chr10g0317231</name>
</gene>
<evidence type="ECO:0000313" key="1">
    <source>
        <dbReference type="EMBL" id="OTG13132.1"/>
    </source>
</evidence>
<dbReference type="Proteomes" id="UP000215914">
    <property type="component" value="Chromosome 10"/>
</dbReference>
<proteinExistence type="predicted"/>
<sequence length="61" mass="7121">MRLSNEHESIAAIWGKQRLLYLLIKKQPNSFNTSSISKIPFFLLNLFSSFNPSFLITNYKI</sequence>
<accession>A0A251TRB3</accession>
<organism evidence="1 2">
    <name type="scientific">Helianthus annuus</name>
    <name type="common">Common sunflower</name>
    <dbReference type="NCBI Taxonomy" id="4232"/>
    <lineage>
        <taxon>Eukaryota</taxon>
        <taxon>Viridiplantae</taxon>
        <taxon>Streptophyta</taxon>
        <taxon>Embryophyta</taxon>
        <taxon>Tracheophyta</taxon>
        <taxon>Spermatophyta</taxon>
        <taxon>Magnoliopsida</taxon>
        <taxon>eudicotyledons</taxon>
        <taxon>Gunneridae</taxon>
        <taxon>Pentapetalae</taxon>
        <taxon>asterids</taxon>
        <taxon>campanulids</taxon>
        <taxon>Asterales</taxon>
        <taxon>Asteraceae</taxon>
        <taxon>Asteroideae</taxon>
        <taxon>Heliantheae alliance</taxon>
        <taxon>Heliantheae</taxon>
        <taxon>Helianthus</taxon>
    </lineage>
</organism>
<dbReference type="EMBL" id="CM007899">
    <property type="protein sequence ID" value="OTG13132.1"/>
    <property type="molecule type" value="Genomic_DNA"/>
</dbReference>
<evidence type="ECO:0000313" key="2">
    <source>
        <dbReference type="Proteomes" id="UP000215914"/>
    </source>
</evidence>
<name>A0A251TRB3_HELAN</name>
<keyword evidence="2" id="KW-1185">Reference proteome</keyword>